<organism evidence="7 8">
    <name type="scientific">Arsukibacterium indicum</name>
    <dbReference type="NCBI Taxonomy" id="2848612"/>
    <lineage>
        <taxon>Bacteria</taxon>
        <taxon>Pseudomonadati</taxon>
        <taxon>Pseudomonadota</taxon>
        <taxon>Gammaproteobacteria</taxon>
        <taxon>Chromatiales</taxon>
        <taxon>Chromatiaceae</taxon>
        <taxon>Arsukibacterium</taxon>
    </lineage>
</organism>
<keyword evidence="2 5" id="KW-0812">Transmembrane</keyword>
<evidence type="ECO:0000256" key="4">
    <source>
        <dbReference type="ARBA" id="ARBA00023136"/>
    </source>
</evidence>
<dbReference type="RefSeq" id="WP_217666389.1">
    <property type="nucleotide sequence ID" value="NZ_JAHRID010000001.1"/>
</dbReference>
<keyword evidence="8" id="KW-1185">Reference proteome</keyword>
<evidence type="ECO:0000256" key="5">
    <source>
        <dbReference type="SAM" id="Phobius"/>
    </source>
</evidence>
<reference evidence="7 8" key="1">
    <citation type="submission" date="2021-06" db="EMBL/GenBank/DDBJ databases">
        <title>Rheinheimera indica sp. nov., isolated from deep-sea sediment.</title>
        <authorList>
            <person name="Wang Z."/>
            <person name="Zhang X.-Y."/>
        </authorList>
    </citation>
    <scope>NUCLEOTIDE SEQUENCE [LARGE SCALE GENOMIC DNA]</scope>
    <source>
        <strain evidence="7 8">SM2107</strain>
    </source>
</reference>
<evidence type="ECO:0000256" key="2">
    <source>
        <dbReference type="ARBA" id="ARBA00022692"/>
    </source>
</evidence>
<accession>A0ABS6MFC3</accession>
<dbReference type="EMBL" id="JAHRID010000001">
    <property type="protein sequence ID" value="MBV2127513.1"/>
    <property type="molecule type" value="Genomic_DNA"/>
</dbReference>
<feature type="domain" description="Translocation and assembly module TamB C-terminal" evidence="6">
    <location>
        <begin position="870"/>
        <end position="1205"/>
    </location>
</feature>
<evidence type="ECO:0000256" key="1">
    <source>
        <dbReference type="ARBA" id="ARBA00004167"/>
    </source>
</evidence>
<evidence type="ECO:0000313" key="8">
    <source>
        <dbReference type="Proteomes" id="UP000704611"/>
    </source>
</evidence>
<dbReference type="Pfam" id="PF04357">
    <property type="entry name" value="TamB"/>
    <property type="match status" value="1"/>
</dbReference>
<dbReference type="Proteomes" id="UP000704611">
    <property type="component" value="Unassembled WGS sequence"/>
</dbReference>
<keyword evidence="4 5" id="KW-0472">Membrane</keyword>
<dbReference type="InterPro" id="IPR007452">
    <property type="entry name" value="TamB_C"/>
</dbReference>
<comment type="subcellular location">
    <subcellularLocation>
        <location evidence="1">Membrane</location>
        <topology evidence="1">Single-pass membrane protein</topology>
    </subcellularLocation>
</comment>
<evidence type="ECO:0000313" key="7">
    <source>
        <dbReference type="EMBL" id="MBV2127513.1"/>
    </source>
</evidence>
<comment type="caution">
    <text evidence="7">The sequence shown here is derived from an EMBL/GenBank/DDBJ whole genome shotgun (WGS) entry which is preliminary data.</text>
</comment>
<proteinExistence type="predicted"/>
<sequence length="1206" mass="130405">MSPVIHKTLKWLNWTLLLPLLVVVLLLVVLLYTPAGLKLGLWLGQKYVPELTVTAQRGSLLGGMQLSEVSWQSDTTQLQLAQVQLDINNACFFQLKVCVSELTIENATATIGANTVRFNRFSTAIEAWGRQLQLNDSQLNQLQIELAAASKPPTEPFSYSPPQLTDIRLPFSVFVNGFSLSGASLLQQDTETTLPDVTFSLQAREHNIRLLDLQASHPVANLSATAEITLQGDYPLSGRFSTVIKQAPLAEQQLNIGLSGSLAELAIDVRASGTITANAEAELALLADKLPLKVTAQYEAFSWPPDDNRAWQLASGNITASGDLEQLQFTLDGGVSHQTVPQISLSAAGQYQLAEAILSISRFKLNTLDGTINGNATVELAPTLNWQTAIQLNNIKPEVFWPEYSGELSGELLNHGALAADGSWQTTLNELAIDGSLRDETINFSGDLSASFNQPANRYKLQSEQLIIRHADNQISLSGTLAEQWQLDATVAIPDLNSSLPGTSGVINAEISVRGAQRQPELTANISAGSLRYGADRLEQLELDLQMQLKEQLQANISLLASDGLLQGYQVSQLSVKASGNEQQHQAEVTLQSPLSDSALQLSGQLIARNHWQGRLSSAELGSPQGIWQLQQPVDISYRHAQQQLQISQHCWRQNPASLCLTDDVSLSGNSMAAAIELRQFELVSLNQFVPLAFNLRGELNADAMASWQPGQRPQVEVTVTSRAGALTEQTQPPVELSWQQLTLEGVLKDDQLNITMQATLNEQAPLTAALNISDVSSSNRPLTGNFGVTDFTLEFLQPLLDEYSELAGVINADISAQGTVESPQLAGKLALRQLRVKGKLAPADINDGKLQVNFNGEQAELLGDIVTPQGNLSLTGSADWQQLDDWRAKLAVKGDPLSIQIEQGSLQVKPDLQINASPTLANISGSIDIPSANLSIDELPPNAIGLSADTVILTADGEQVTEQQAMAMPLAADIRVQLGEKVQLNAFGLETLLRGNLQVRQKQNKQTINGEVRLVDGTFRSYGQDLLIRQGKMTFSGPPDQPYLNVEAIRNPANMEDNVVAGIRVTGPADRPQITIFSEPAMPQANALSYLLAGRDLDSESGSAANAVTTSLIGMSIASSGSLVGEIGEAFGVSNLTLDTAGSGDNSQVTVSGYLNRDLQIKYGVGIFEPIGEFTLRYRLMQSLYLEAVSGLDNAVDLLYRFEFD</sequence>
<gene>
    <name evidence="7" type="ORF">KQY15_00190</name>
</gene>
<evidence type="ECO:0000256" key="3">
    <source>
        <dbReference type="ARBA" id="ARBA00022989"/>
    </source>
</evidence>
<evidence type="ECO:0000259" key="6">
    <source>
        <dbReference type="Pfam" id="PF04357"/>
    </source>
</evidence>
<feature type="transmembrane region" description="Helical" evidence="5">
    <location>
        <begin position="12"/>
        <end position="32"/>
    </location>
</feature>
<name>A0ABS6MFC3_9GAMM</name>
<dbReference type="PANTHER" id="PTHR36985">
    <property type="entry name" value="TRANSLOCATION AND ASSEMBLY MODULE SUBUNIT TAMB"/>
    <property type="match status" value="1"/>
</dbReference>
<keyword evidence="3 5" id="KW-1133">Transmembrane helix</keyword>
<protein>
    <submittedName>
        <fullName evidence="7">Translocation/assembly module TamB</fullName>
    </submittedName>
</protein>
<dbReference type="PANTHER" id="PTHR36985:SF1">
    <property type="entry name" value="TRANSLOCATION AND ASSEMBLY MODULE SUBUNIT TAMB"/>
    <property type="match status" value="1"/>
</dbReference>